<gene>
    <name evidence="1" type="ORF">ROLI_031240</name>
    <name evidence="2" type="ORF">ROLI_032890</name>
</gene>
<keyword evidence="3" id="KW-1185">Reference proteome</keyword>
<proteinExistence type="predicted"/>
<name>A0ABZ2BVM8_9RHOB</name>
<sequence length="79" mass="9311">MRPSGQALLWSRDIFETKPHRKAFPDDRQVQGKTQVRSIGVRVRSHQEAKRYQPNEWSIGVRVKPPENWCPFYDCRNGS</sequence>
<dbReference type="EMBL" id="CP143423">
    <property type="protein sequence ID" value="WVX50028.1"/>
    <property type="molecule type" value="Genomic_DNA"/>
</dbReference>
<organism evidence="1 3">
    <name type="scientific">Roseobacter fucihabitans</name>
    <dbReference type="NCBI Taxonomy" id="1537242"/>
    <lineage>
        <taxon>Bacteria</taxon>
        <taxon>Pseudomonadati</taxon>
        <taxon>Pseudomonadota</taxon>
        <taxon>Alphaproteobacteria</taxon>
        <taxon>Rhodobacterales</taxon>
        <taxon>Roseobacteraceae</taxon>
        <taxon>Roseobacter</taxon>
    </lineage>
</organism>
<evidence type="ECO:0000313" key="3">
    <source>
        <dbReference type="Proteomes" id="UP001318682"/>
    </source>
</evidence>
<accession>A0ABZ2BVM8</accession>
<dbReference type="EMBL" id="CP143423">
    <property type="protein sequence ID" value="WVX50193.1"/>
    <property type="molecule type" value="Genomic_DNA"/>
</dbReference>
<reference evidence="1" key="2">
    <citation type="journal article" date="2024" name="Int. J. Syst. Evol. Microbiol.">
        <title>Roseobacter fucihabitans sp. nov., isolated from the brown alga Fucus spiralis.</title>
        <authorList>
            <person name="Hahnke S."/>
            <person name="Berger M."/>
            <person name="Schlingloff A."/>
            <person name="Athale I."/>
            <person name="Wolf J."/>
            <person name="Neumann-Schaal M."/>
            <person name="Adenaya A."/>
            <person name="Poehlein A."/>
            <person name="Daniel R."/>
            <person name="Petersen J."/>
            <person name="Brinkhoff T."/>
        </authorList>
    </citation>
    <scope>NUCLEOTIDE SEQUENCE</scope>
    <source>
        <strain evidence="1">B14</strain>
    </source>
</reference>
<evidence type="ECO:0000313" key="1">
    <source>
        <dbReference type="EMBL" id="WVX50028.1"/>
    </source>
</evidence>
<dbReference type="Proteomes" id="UP001318682">
    <property type="component" value="Chromosome"/>
</dbReference>
<reference evidence="3" key="3">
    <citation type="submission" date="2024-01" db="EMBL/GenBank/DDBJ databases">
        <title>Roseobacter fucihabitans sp. nov., isolated from the brown alga Fucus spiralis.</title>
        <authorList>
            <person name="Hahnke S."/>
            <person name="Berger M."/>
            <person name="Schlingloff A."/>
            <person name="Athale I."/>
            <person name="Neumann-Schaal M."/>
            <person name="Adenaya A."/>
            <person name="Poehlein A."/>
            <person name="Daniel R."/>
            <person name="Pertersen J."/>
            <person name="Brinkhoff T."/>
        </authorList>
    </citation>
    <scope>NUCLEOTIDE SEQUENCE [LARGE SCALE GENOMIC DNA]</scope>
    <source>
        <strain evidence="3">B14</strain>
    </source>
</reference>
<evidence type="ECO:0000313" key="2">
    <source>
        <dbReference type="EMBL" id="WVX50193.1"/>
    </source>
</evidence>
<protein>
    <submittedName>
        <fullName evidence="1">Uncharacterized protein</fullName>
    </submittedName>
</protein>
<reference evidence="1 3" key="1">
    <citation type="submission" date="2015-07" db="EMBL/GenBank/DDBJ databases">
        <authorList>
            <person name="Voget S."/>
            <person name="Dogs M."/>
            <person name="Brinkhoff T.H."/>
            <person name="Daniel R."/>
        </authorList>
    </citation>
    <scope>NUCLEOTIDE SEQUENCE [LARGE SCALE GENOMIC DNA]</scope>
    <source>
        <strain evidence="1 3">B14</strain>
    </source>
</reference>